<keyword evidence="1" id="KW-0812">Transmembrane</keyword>
<protein>
    <submittedName>
        <fullName evidence="2">Uncharacterized protein</fullName>
    </submittedName>
</protein>
<sequence>MPVTGPAGILAFYILSACGYSGLFYRHKSSFDVAECIAIPTCSILAFILIRCMCRYLSKAKPLLPAEQIVMDVKKMNINFTLIGPDNKHANG</sequence>
<evidence type="ECO:0000313" key="2">
    <source>
        <dbReference type="EMBL" id="KAL0279850.1"/>
    </source>
</evidence>
<proteinExistence type="predicted"/>
<gene>
    <name evidence="2" type="ORF">PYX00_001323</name>
</gene>
<dbReference type="EMBL" id="JARGDH010000001">
    <property type="protein sequence ID" value="KAL0279850.1"/>
    <property type="molecule type" value="Genomic_DNA"/>
</dbReference>
<name>A0AAW2IEE5_9NEOP</name>
<dbReference type="AlphaFoldDB" id="A0AAW2IEE5"/>
<keyword evidence="1" id="KW-1133">Transmembrane helix</keyword>
<reference evidence="2" key="1">
    <citation type="journal article" date="2024" name="Gigascience">
        <title>Chromosome-level genome of the poultry shaft louse Menopon gallinae provides insight into the host-switching and adaptive evolution of parasitic lice.</title>
        <authorList>
            <person name="Xu Y."/>
            <person name="Ma L."/>
            <person name="Liu S."/>
            <person name="Liang Y."/>
            <person name="Liu Q."/>
            <person name="He Z."/>
            <person name="Tian L."/>
            <person name="Duan Y."/>
            <person name="Cai W."/>
            <person name="Li H."/>
            <person name="Song F."/>
        </authorList>
    </citation>
    <scope>NUCLEOTIDE SEQUENCE</scope>
    <source>
        <strain evidence="2">Cailab_2023a</strain>
    </source>
</reference>
<organism evidence="2">
    <name type="scientific">Menopon gallinae</name>
    <name type="common">poultry shaft louse</name>
    <dbReference type="NCBI Taxonomy" id="328185"/>
    <lineage>
        <taxon>Eukaryota</taxon>
        <taxon>Metazoa</taxon>
        <taxon>Ecdysozoa</taxon>
        <taxon>Arthropoda</taxon>
        <taxon>Hexapoda</taxon>
        <taxon>Insecta</taxon>
        <taxon>Pterygota</taxon>
        <taxon>Neoptera</taxon>
        <taxon>Paraneoptera</taxon>
        <taxon>Psocodea</taxon>
        <taxon>Troctomorpha</taxon>
        <taxon>Phthiraptera</taxon>
        <taxon>Amblycera</taxon>
        <taxon>Menoponidae</taxon>
        <taxon>Menopon</taxon>
    </lineage>
</organism>
<comment type="caution">
    <text evidence="2">The sequence shown here is derived from an EMBL/GenBank/DDBJ whole genome shotgun (WGS) entry which is preliminary data.</text>
</comment>
<evidence type="ECO:0000256" key="1">
    <source>
        <dbReference type="SAM" id="Phobius"/>
    </source>
</evidence>
<feature type="transmembrane region" description="Helical" evidence="1">
    <location>
        <begin position="7"/>
        <end position="25"/>
    </location>
</feature>
<accession>A0AAW2IEE5</accession>
<keyword evidence="1" id="KW-0472">Membrane</keyword>
<feature type="transmembrane region" description="Helical" evidence="1">
    <location>
        <begin position="37"/>
        <end position="54"/>
    </location>
</feature>